<keyword evidence="1" id="KW-0472">Membrane</keyword>
<keyword evidence="1" id="KW-0812">Transmembrane</keyword>
<evidence type="ECO:0000256" key="1">
    <source>
        <dbReference type="SAM" id="Phobius"/>
    </source>
</evidence>
<dbReference type="OrthoDB" id="5244321at2"/>
<dbReference type="EMBL" id="PDJD01000001">
    <property type="protein sequence ID" value="PFG20647.1"/>
    <property type="molecule type" value="Genomic_DNA"/>
</dbReference>
<dbReference type="Proteomes" id="UP000224915">
    <property type="component" value="Unassembled WGS sequence"/>
</dbReference>
<evidence type="ECO:0000313" key="3">
    <source>
        <dbReference type="Proteomes" id="UP000224915"/>
    </source>
</evidence>
<feature type="transmembrane region" description="Helical" evidence="1">
    <location>
        <begin position="63"/>
        <end position="88"/>
    </location>
</feature>
<proteinExistence type="predicted"/>
<evidence type="ECO:0000313" key="2">
    <source>
        <dbReference type="EMBL" id="PFG20647.1"/>
    </source>
</evidence>
<gene>
    <name evidence="2" type="ORF">ATL40_2255</name>
</gene>
<comment type="caution">
    <text evidence="2">The sequence shown here is derived from an EMBL/GenBank/DDBJ whole genome shotgun (WGS) entry which is preliminary data.</text>
</comment>
<protein>
    <submittedName>
        <fullName evidence="2">Putative membrane protein</fullName>
    </submittedName>
</protein>
<dbReference type="AlphaFoldDB" id="A0A2A9D1S9"/>
<keyword evidence="3" id="KW-1185">Reference proteome</keyword>
<dbReference type="InterPro" id="IPR009200">
    <property type="entry name" value="DUF1269_membrane"/>
</dbReference>
<dbReference type="Pfam" id="PF06897">
    <property type="entry name" value="DUF1269"/>
    <property type="match status" value="1"/>
</dbReference>
<reference evidence="2 3" key="1">
    <citation type="submission" date="2017-10" db="EMBL/GenBank/DDBJ databases">
        <title>Sequencing the genomes of 1000 actinobacteria strains.</title>
        <authorList>
            <person name="Klenk H.-P."/>
        </authorList>
    </citation>
    <scope>NUCLEOTIDE SEQUENCE [LARGE SCALE GENOMIC DNA]</scope>
    <source>
        <strain evidence="2 3">DSM 21801</strain>
    </source>
</reference>
<keyword evidence="1" id="KW-1133">Transmembrane helix</keyword>
<dbReference type="RefSeq" id="WP_098469589.1">
    <property type="nucleotide sequence ID" value="NZ_PDJD01000001.1"/>
</dbReference>
<organism evidence="2 3">
    <name type="scientific">Serinibacter salmoneus</name>
    <dbReference type="NCBI Taxonomy" id="556530"/>
    <lineage>
        <taxon>Bacteria</taxon>
        <taxon>Bacillati</taxon>
        <taxon>Actinomycetota</taxon>
        <taxon>Actinomycetes</taxon>
        <taxon>Micrococcales</taxon>
        <taxon>Beutenbergiaceae</taxon>
        <taxon>Serinibacter</taxon>
    </lineage>
</organism>
<sequence length="161" mass="16915">MATFTAWKYETAEGAAEARAILKRAAGEGLIKVEDQAVLSWPEGAPRPDVNHGHEDGWRDTGWGALIGGLVGTLFFVPFLGIAAGAAIGAVSSLADDYGVTKDEIEVLKNELAPGTSILLAVTSNGDLDRVGERFHGLKATLVATNLSGAEKRDVEQAIEN</sequence>
<name>A0A2A9D1S9_9MICO</name>
<accession>A0A2A9D1S9</accession>